<evidence type="ECO:0000256" key="4">
    <source>
        <dbReference type="ARBA" id="ARBA00022490"/>
    </source>
</evidence>
<dbReference type="Pfam" id="PF00120">
    <property type="entry name" value="Gln-synt_C"/>
    <property type="match status" value="1"/>
</dbReference>
<organism evidence="12 13">
    <name type="scientific">Rotaria sordida</name>
    <dbReference type="NCBI Taxonomy" id="392033"/>
    <lineage>
        <taxon>Eukaryota</taxon>
        <taxon>Metazoa</taxon>
        <taxon>Spiralia</taxon>
        <taxon>Gnathifera</taxon>
        <taxon>Rotifera</taxon>
        <taxon>Eurotatoria</taxon>
        <taxon>Bdelloidea</taxon>
        <taxon>Philodinida</taxon>
        <taxon>Philodinidae</taxon>
        <taxon>Rotaria</taxon>
    </lineage>
</organism>
<dbReference type="Proteomes" id="UP000663870">
    <property type="component" value="Unassembled WGS sequence"/>
</dbReference>
<keyword evidence="6" id="KW-0547">Nucleotide-binding</keyword>
<evidence type="ECO:0000256" key="3">
    <source>
        <dbReference type="ARBA" id="ARBA00012937"/>
    </source>
</evidence>
<dbReference type="EC" id="6.3.1.2" evidence="3"/>
<keyword evidence="4" id="KW-0963">Cytoplasm</keyword>
<dbReference type="SUPFAM" id="SSF55931">
    <property type="entry name" value="Glutamine synthetase/guanido kinase"/>
    <property type="match status" value="1"/>
</dbReference>
<dbReference type="EMBL" id="CAJNOL010008987">
    <property type="protein sequence ID" value="CAF1640325.1"/>
    <property type="molecule type" value="Genomic_DNA"/>
</dbReference>
<dbReference type="FunFam" id="3.30.590.10:FF:000011">
    <property type="entry name" value="Glutamine synthetase"/>
    <property type="match status" value="1"/>
</dbReference>
<dbReference type="GO" id="GO:0005737">
    <property type="term" value="C:cytoplasm"/>
    <property type="evidence" value="ECO:0007669"/>
    <property type="project" value="UniProtKB-SubCell"/>
</dbReference>
<evidence type="ECO:0000256" key="8">
    <source>
        <dbReference type="PROSITE-ProRule" id="PRU01331"/>
    </source>
</evidence>
<dbReference type="InterPro" id="IPR050292">
    <property type="entry name" value="Glutamine_Synthetase"/>
</dbReference>
<dbReference type="InterPro" id="IPR027303">
    <property type="entry name" value="Gln_synth_gly_rich_site"/>
</dbReference>
<dbReference type="Gene3D" id="3.30.590.10">
    <property type="entry name" value="Glutamine synthetase/guanido kinase, catalytic domain"/>
    <property type="match status" value="1"/>
</dbReference>
<keyword evidence="13" id="KW-1185">Reference proteome</keyword>
<accession>A0A816E1Y4</accession>
<evidence type="ECO:0000256" key="1">
    <source>
        <dbReference type="ARBA" id="ARBA00004496"/>
    </source>
</evidence>
<evidence type="ECO:0000313" key="13">
    <source>
        <dbReference type="Proteomes" id="UP000663870"/>
    </source>
</evidence>
<dbReference type="PANTHER" id="PTHR20852">
    <property type="entry name" value="GLUTAMINE SYNTHETASE"/>
    <property type="match status" value="1"/>
</dbReference>
<keyword evidence="7" id="KW-0067">ATP-binding</keyword>
<evidence type="ECO:0000256" key="6">
    <source>
        <dbReference type="ARBA" id="ARBA00022741"/>
    </source>
</evidence>
<evidence type="ECO:0000256" key="7">
    <source>
        <dbReference type="ARBA" id="ARBA00022840"/>
    </source>
</evidence>
<dbReference type="Proteomes" id="UP000663854">
    <property type="component" value="Unassembled WGS sequence"/>
</dbReference>
<name>A0A816E1Y4_9BILA</name>
<proteinExistence type="inferred from homology"/>
<dbReference type="InterPro" id="IPR014746">
    <property type="entry name" value="Gln_synth/guanido_kin_cat_dom"/>
</dbReference>
<dbReference type="GO" id="GO:0005524">
    <property type="term" value="F:ATP binding"/>
    <property type="evidence" value="ECO:0007669"/>
    <property type="project" value="UniProtKB-KW"/>
</dbReference>
<reference evidence="12" key="1">
    <citation type="submission" date="2021-02" db="EMBL/GenBank/DDBJ databases">
        <authorList>
            <person name="Nowell W R."/>
        </authorList>
    </citation>
    <scope>NUCLEOTIDE SEQUENCE</scope>
</reference>
<dbReference type="GO" id="GO:0006542">
    <property type="term" value="P:glutamine biosynthetic process"/>
    <property type="evidence" value="ECO:0007669"/>
    <property type="project" value="TreeGrafter"/>
</dbReference>
<sequence length="149" mass="16878">LWMSRYLLVRIAEEFGIQVSFDPKPIPGDWNGAGCHTNFSTLAMREPNGLDAIHKAIKALETRHKAHIKCYGRDNERRLTGRHETANINQFKAGIANRGASIRIPRQVGEEKCGYLEDRRPASNCDPYAVTDIIVRTVCLDEKDRETLT</sequence>
<dbReference type="InterPro" id="IPR008146">
    <property type="entry name" value="Gln_synth_cat_dom"/>
</dbReference>
<dbReference type="PROSITE" id="PS00181">
    <property type="entry name" value="GLNA_ATP"/>
    <property type="match status" value="1"/>
</dbReference>
<comment type="similarity">
    <text evidence="2 8 9">Belongs to the glutamine synthetase family.</text>
</comment>
<dbReference type="GO" id="GO:0004356">
    <property type="term" value="F:glutamine synthetase activity"/>
    <property type="evidence" value="ECO:0007669"/>
    <property type="project" value="UniProtKB-EC"/>
</dbReference>
<comment type="caution">
    <text evidence="12">The sequence shown here is derived from an EMBL/GenBank/DDBJ whole genome shotgun (WGS) entry which is preliminary data.</text>
</comment>
<dbReference type="EMBL" id="CAJNOH010007338">
    <property type="protein sequence ID" value="CAF1455418.1"/>
    <property type="molecule type" value="Genomic_DNA"/>
</dbReference>
<comment type="subcellular location">
    <subcellularLocation>
        <location evidence="1">Cytoplasm</location>
    </subcellularLocation>
</comment>
<evidence type="ECO:0000313" key="12">
    <source>
        <dbReference type="EMBL" id="CAF1640325.1"/>
    </source>
</evidence>
<feature type="non-terminal residue" evidence="12">
    <location>
        <position position="1"/>
    </location>
</feature>
<gene>
    <name evidence="12" type="ORF">JXQ802_LOCUS53092</name>
    <name evidence="11" type="ORF">PYM288_LOCUS36722</name>
</gene>
<evidence type="ECO:0000259" key="10">
    <source>
        <dbReference type="PROSITE" id="PS51987"/>
    </source>
</evidence>
<evidence type="ECO:0000256" key="2">
    <source>
        <dbReference type="ARBA" id="ARBA00009897"/>
    </source>
</evidence>
<evidence type="ECO:0000256" key="9">
    <source>
        <dbReference type="RuleBase" id="RU000384"/>
    </source>
</evidence>
<keyword evidence="5" id="KW-0436">Ligase</keyword>
<dbReference type="PANTHER" id="PTHR20852:SF57">
    <property type="entry name" value="GLUTAMINE SYNTHETASE 2 CYTOPLASMIC"/>
    <property type="match status" value="1"/>
</dbReference>
<dbReference type="PROSITE" id="PS51987">
    <property type="entry name" value="GS_CATALYTIC"/>
    <property type="match status" value="1"/>
</dbReference>
<evidence type="ECO:0000256" key="5">
    <source>
        <dbReference type="ARBA" id="ARBA00022598"/>
    </source>
</evidence>
<dbReference type="SMART" id="SM01230">
    <property type="entry name" value="Gln-synt_C"/>
    <property type="match status" value="1"/>
</dbReference>
<dbReference type="AlphaFoldDB" id="A0A816E1Y4"/>
<protein>
    <recommendedName>
        <fullName evidence="3">glutamine synthetase</fullName>
        <ecNumber evidence="3">6.3.1.2</ecNumber>
    </recommendedName>
</protein>
<feature type="domain" description="GS catalytic" evidence="10">
    <location>
        <begin position="1"/>
        <end position="149"/>
    </location>
</feature>
<evidence type="ECO:0000313" key="11">
    <source>
        <dbReference type="EMBL" id="CAF1455418.1"/>
    </source>
</evidence>